<dbReference type="EMBL" id="CAJNIZ010001624">
    <property type="protein sequence ID" value="CAE7195813.1"/>
    <property type="molecule type" value="Genomic_DNA"/>
</dbReference>
<comment type="caution">
    <text evidence="1">The sequence shown here is derived from an EMBL/GenBank/DDBJ whole genome shotgun (WGS) entry which is preliminary data.</text>
</comment>
<dbReference type="InterPro" id="IPR032710">
    <property type="entry name" value="NTF2-like_dom_sf"/>
</dbReference>
<name>A0A812J4G0_SYMPI</name>
<evidence type="ECO:0000313" key="1">
    <source>
        <dbReference type="EMBL" id="CAE7195813.1"/>
    </source>
</evidence>
<evidence type="ECO:0000313" key="2">
    <source>
        <dbReference type="Proteomes" id="UP000649617"/>
    </source>
</evidence>
<dbReference type="AlphaFoldDB" id="A0A812J4G0"/>
<reference evidence="1" key="1">
    <citation type="submission" date="2021-02" db="EMBL/GenBank/DDBJ databases">
        <authorList>
            <person name="Dougan E. K."/>
            <person name="Rhodes N."/>
            <person name="Thang M."/>
            <person name="Chan C."/>
        </authorList>
    </citation>
    <scope>NUCLEOTIDE SEQUENCE</scope>
</reference>
<accession>A0A812J4G0</accession>
<evidence type="ECO:0008006" key="3">
    <source>
        <dbReference type="Google" id="ProtNLM"/>
    </source>
</evidence>
<dbReference type="Pfam" id="PF11533">
    <property type="entry name" value="AtzH-like"/>
    <property type="match status" value="1"/>
</dbReference>
<keyword evidence="2" id="KW-1185">Reference proteome</keyword>
<proteinExistence type="predicted"/>
<feature type="non-terminal residue" evidence="1">
    <location>
        <position position="119"/>
    </location>
</feature>
<organism evidence="1 2">
    <name type="scientific">Symbiodinium pilosum</name>
    <name type="common">Dinoflagellate</name>
    <dbReference type="NCBI Taxonomy" id="2952"/>
    <lineage>
        <taxon>Eukaryota</taxon>
        <taxon>Sar</taxon>
        <taxon>Alveolata</taxon>
        <taxon>Dinophyceae</taxon>
        <taxon>Suessiales</taxon>
        <taxon>Symbiodiniaceae</taxon>
        <taxon>Symbiodinium</taxon>
    </lineage>
</organism>
<dbReference type="InterPro" id="IPR024507">
    <property type="entry name" value="AtzH-like"/>
</dbReference>
<gene>
    <name evidence="1" type="ORF">SPIL2461_LOCUS1643</name>
</gene>
<dbReference type="Proteomes" id="UP000649617">
    <property type="component" value="Unassembled WGS sequence"/>
</dbReference>
<sequence length="119" mass="13287">VLKEVTQTFNVYESALCNNDVQVLDGLFFDNESTVRFGTAENLYGYKAIQAFRESRSPPGDRKILKSVITTYGSDFAVTNVEFQREGSIKVGRQSQTWLRTPAGWKIVSAHVSLMEACG</sequence>
<protein>
    <recommendedName>
        <fullName evidence="3">DUF4440 domain-containing protein</fullName>
    </recommendedName>
</protein>
<dbReference type="NCBIfam" id="NF033625">
    <property type="entry name" value="HpxZ"/>
    <property type="match status" value="1"/>
</dbReference>
<dbReference type="Gene3D" id="3.10.450.50">
    <property type="match status" value="1"/>
</dbReference>
<dbReference type="SUPFAM" id="SSF54427">
    <property type="entry name" value="NTF2-like"/>
    <property type="match status" value="1"/>
</dbReference>
<dbReference type="OrthoDB" id="406950at2759"/>